<feature type="non-terminal residue" evidence="2">
    <location>
        <position position="1"/>
    </location>
</feature>
<sequence>ANYHFYDEEYEKQKRLQDDLEFSLMQAVESEKIVPFFQPIVTLPSQEIAGFEILARWAKSDGSLGMPGDFIPVLERLGLIPAMT</sequence>
<dbReference type="Gene3D" id="3.20.20.450">
    <property type="entry name" value="EAL domain"/>
    <property type="match status" value="1"/>
</dbReference>
<comment type="caution">
    <text evidence="2">The sequence shown here is derived from an EMBL/GenBank/DDBJ whole genome shotgun (WGS) entry which is preliminary data.</text>
</comment>
<dbReference type="PROSITE" id="PS50883">
    <property type="entry name" value="EAL"/>
    <property type="match status" value="1"/>
</dbReference>
<proteinExistence type="predicted"/>
<dbReference type="InterPro" id="IPR001633">
    <property type="entry name" value="EAL_dom"/>
</dbReference>
<evidence type="ECO:0000313" key="2">
    <source>
        <dbReference type="EMBL" id="GFD59044.1"/>
    </source>
</evidence>
<dbReference type="AlphaFoldDB" id="A0A699XSN9"/>
<dbReference type="GO" id="GO:0071111">
    <property type="term" value="F:cyclic-guanylate-specific phosphodiesterase activity"/>
    <property type="evidence" value="ECO:0007669"/>
    <property type="project" value="InterPro"/>
</dbReference>
<gene>
    <name evidence="2" type="ORF">Tci_931013</name>
</gene>
<dbReference type="EMBL" id="BKCJ011860465">
    <property type="protein sequence ID" value="GFD59044.1"/>
    <property type="molecule type" value="Genomic_DNA"/>
</dbReference>
<dbReference type="Pfam" id="PF00563">
    <property type="entry name" value="EAL"/>
    <property type="match status" value="1"/>
</dbReference>
<organism evidence="2">
    <name type="scientific">Tanacetum cinerariifolium</name>
    <name type="common">Dalmatian daisy</name>
    <name type="synonym">Chrysanthemum cinerariifolium</name>
    <dbReference type="NCBI Taxonomy" id="118510"/>
    <lineage>
        <taxon>Eukaryota</taxon>
        <taxon>Viridiplantae</taxon>
        <taxon>Streptophyta</taxon>
        <taxon>Embryophyta</taxon>
        <taxon>Tracheophyta</taxon>
        <taxon>Spermatophyta</taxon>
        <taxon>Magnoliopsida</taxon>
        <taxon>eudicotyledons</taxon>
        <taxon>Gunneridae</taxon>
        <taxon>Pentapetalae</taxon>
        <taxon>asterids</taxon>
        <taxon>campanulids</taxon>
        <taxon>Asterales</taxon>
        <taxon>Asteraceae</taxon>
        <taxon>Asteroideae</taxon>
        <taxon>Anthemideae</taxon>
        <taxon>Anthemidinae</taxon>
        <taxon>Tanacetum</taxon>
    </lineage>
</organism>
<dbReference type="InterPro" id="IPR050706">
    <property type="entry name" value="Cyclic-di-GMP_PDE-like"/>
</dbReference>
<dbReference type="InterPro" id="IPR035919">
    <property type="entry name" value="EAL_sf"/>
</dbReference>
<reference evidence="2" key="1">
    <citation type="journal article" date="2019" name="Sci. Rep.">
        <title>Draft genome of Tanacetum cinerariifolium, the natural source of mosquito coil.</title>
        <authorList>
            <person name="Yamashiro T."/>
            <person name="Shiraishi A."/>
            <person name="Satake H."/>
            <person name="Nakayama K."/>
        </authorList>
    </citation>
    <scope>NUCLEOTIDE SEQUENCE</scope>
</reference>
<name>A0A699XSN9_TANCI</name>
<dbReference type="PANTHER" id="PTHR33121:SF70">
    <property type="entry name" value="SIGNALING PROTEIN YKOW"/>
    <property type="match status" value="1"/>
</dbReference>
<evidence type="ECO:0000259" key="1">
    <source>
        <dbReference type="PROSITE" id="PS50883"/>
    </source>
</evidence>
<accession>A0A699XSN9</accession>
<feature type="non-terminal residue" evidence="2">
    <location>
        <position position="84"/>
    </location>
</feature>
<protein>
    <recommendedName>
        <fullName evidence="1">EAL domain-containing protein</fullName>
    </recommendedName>
</protein>
<dbReference type="SUPFAM" id="SSF141868">
    <property type="entry name" value="EAL domain-like"/>
    <property type="match status" value="1"/>
</dbReference>
<dbReference type="PANTHER" id="PTHR33121">
    <property type="entry name" value="CYCLIC DI-GMP PHOSPHODIESTERASE PDEF"/>
    <property type="match status" value="1"/>
</dbReference>
<feature type="domain" description="EAL" evidence="1">
    <location>
        <begin position="17"/>
        <end position="84"/>
    </location>
</feature>